<evidence type="ECO:0000313" key="7">
    <source>
        <dbReference type="Proteomes" id="UP000294933"/>
    </source>
</evidence>
<evidence type="ECO:0000256" key="2">
    <source>
        <dbReference type="ARBA" id="ARBA00043996"/>
    </source>
</evidence>
<accession>A0A4Y7QLA5</accession>
<gene>
    <name evidence="6" type="ORF">BD410DRAFT_781788</name>
</gene>
<dbReference type="CDD" id="cd00519">
    <property type="entry name" value="Lipase_3"/>
    <property type="match status" value="1"/>
</dbReference>
<dbReference type="InterPro" id="IPR029058">
    <property type="entry name" value="AB_hydrolase_fold"/>
</dbReference>
<dbReference type="GO" id="GO:0006629">
    <property type="term" value="P:lipid metabolic process"/>
    <property type="evidence" value="ECO:0007669"/>
    <property type="project" value="InterPro"/>
</dbReference>
<comment type="catalytic activity">
    <reaction evidence="3">
        <text>a diacylglycerol + H2O = a monoacylglycerol + a fatty acid + H(+)</text>
        <dbReference type="Rhea" id="RHEA:32731"/>
        <dbReference type="ChEBI" id="CHEBI:15377"/>
        <dbReference type="ChEBI" id="CHEBI:15378"/>
        <dbReference type="ChEBI" id="CHEBI:17408"/>
        <dbReference type="ChEBI" id="CHEBI:18035"/>
        <dbReference type="ChEBI" id="CHEBI:28868"/>
    </reaction>
</comment>
<dbReference type="VEuPathDB" id="FungiDB:BD410DRAFT_781788"/>
<dbReference type="AlphaFoldDB" id="A0A4Y7QLA5"/>
<dbReference type="Gene3D" id="3.40.50.1820">
    <property type="entry name" value="alpha/beta hydrolase"/>
    <property type="match status" value="1"/>
</dbReference>
<feature type="domain" description="Fungal lipase-type" evidence="5">
    <location>
        <begin position="123"/>
        <end position="279"/>
    </location>
</feature>
<proteinExistence type="inferred from homology"/>
<keyword evidence="1" id="KW-1015">Disulfide bond</keyword>
<keyword evidence="6" id="KW-0378">Hydrolase</keyword>
<comment type="catalytic activity">
    <reaction evidence="4">
        <text>a monoacylglycerol + H2O = glycerol + a fatty acid + H(+)</text>
        <dbReference type="Rhea" id="RHEA:15245"/>
        <dbReference type="ChEBI" id="CHEBI:15377"/>
        <dbReference type="ChEBI" id="CHEBI:15378"/>
        <dbReference type="ChEBI" id="CHEBI:17408"/>
        <dbReference type="ChEBI" id="CHEBI:17754"/>
        <dbReference type="ChEBI" id="CHEBI:28868"/>
    </reaction>
</comment>
<evidence type="ECO:0000256" key="1">
    <source>
        <dbReference type="ARBA" id="ARBA00023157"/>
    </source>
</evidence>
<dbReference type="SUPFAM" id="SSF53474">
    <property type="entry name" value="alpha/beta-Hydrolases"/>
    <property type="match status" value="1"/>
</dbReference>
<sequence>MLFQKTPLSEAQWKLYNLEGEHNFRWVHLLGCATKSPYKLSSANFAPAEVVHEISEAGQFAEFVDTSISPKLLWNNLELLCRPKFPLEEYNAIKGATLVSAFRDTAAGLPGSVVYRPDKKQLVVAFSGTGNNTQALHDLDARLVNYPYATNGASCKVHAGFLRMYNGARESAFAGLRKGLKEYETREIMVTGHSLGGALSFLFVTELLANRGMHGNAEDLLKDISVKLFTFGAPRTGNNLMVGFYKETVHKIRKERGEDCFQDYSVRGHNDGVPSLPPKIFGFRHFPVANLFFLHHGCLYKVPSTEIECSDFHVDHDEEGYLPASVLHPRGGHNYYNVRDMERLGRMMHWIDSDPETGQLKEGWEKVYLDKLAEELGKKAEEGRIC</sequence>
<reference evidence="6 7" key="1">
    <citation type="submission" date="2018-06" db="EMBL/GenBank/DDBJ databases">
        <title>A transcriptomic atlas of mushroom development highlights an independent origin of complex multicellularity.</title>
        <authorList>
            <consortium name="DOE Joint Genome Institute"/>
            <person name="Krizsan K."/>
            <person name="Almasi E."/>
            <person name="Merenyi Z."/>
            <person name="Sahu N."/>
            <person name="Viragh M."/>
            <person name="Koszo T."/>
            <person name="Mondo S."/>
            <person name="Kiss B."/>
            <person name="Balint B."/>
            <person name="Kues U."/>
            <person name="Barry K."/>
            <person name="Hegedus J.C."/>
            <person name="Henrissat B."/>
            <person name="Johnson J."/>
            <person name="Lipzen A."/>
            <person name="Ohm R."/>
            <person name="Nagy I."/>
            <person name="Pangilinan J."/>
            <person name="Yan J."/>
            <person name="Xiong Y."/>
            <person name="Grigoriev I.V."/>
            <person name="Hibbett D.S."/>
            <person name="Nagy L.G."/>
        </authorList>
    </citation>
    <scope>NUCLEOTIDE SEQUENCE [LARGE SCALE GENOMIC DNA]</scope>
    <source>
        <strain evidence="6 7">SZMC22713</strain>
    </source>
</reference>
<evidence type="ECO:0000256" key="4">
    <source>
        <dbReference type="ARBA" id="ARBA00048461"/>
    </source>
</evidence>
<comment type="similarity">
    <text evidence="2">Belongs to the AB hydrolase superfamily. Lipase family. Class 3 subfamily.</text>
</comment>
<dbReference type="InterPro" id="IPR002921">
    <property type="entry name" value="Fungal_lipase-type"/>
</dbReference>
<organism evidence="6 7">
    <name type="scientific">Rickenella mellea</name>
    <dbReference type="NCBI Taxonomy" id="50990"/>
    <lineage>
        <taxon>Eukaryota</taxon>
        <taxon>Fungi</taxon>
        <taxon>Dikarya</taxon>
        <taxon>Basidiomycota</taxon>
        <taxon>Agaricomycotina</taxon>
        <taxon>Agaricomycetes</taxon>
        <taxon>Hymenochaetales</taxon>
        <taxon>Rickenellaceae</taxon>
        <taxon>Rickenella</taxon>
    </lineage>
</organism>
<name>A0A4Y7QLA5_9AGAM</name>
<dbReference type="EMBL" id="ML170158">
    <property type="protein sequence ID" value="TDL27872.1"/>
    <property type="molecule type" value="Genomic_DNA"/>
</dbReference>
<dbReference type="PANTHER" id="PTHR45856">
    <property type="entry name" value="ALPHA/BETA-HYDROLASES SUPERFAMILY PROTEIN"/>
    <property type="match status" value="1"/>
</dbReference>
<protein>
    <submittedName>
        <fullName evidence="6">Alpha/beta-hydrolase</fullName>
    </submittedName>
</protein>
<dbReference type="InterPro" id="IPR051218">
    <property type="entry name" value="Sec_MonoDiacylglyc_Lipase"/>
</dbReference>
<keyword evidence="7" id="KW-1185">Reference proteome</keyword>
<dbReference type="PANTHER" id="PTHR45856:SF24">
    <property type="entry name" value="FUNGAL LIPASE-LIKE DOMAIN-CONTAINING PROTEIN"/>
    <property type="match status" value="1"/>
</dbReference>
<dbReference type="OrthoDB" id="426718at2759"/>
<dbReference type="Pfam" id="PF01764">
    <property type="entry name" value="Lipase_3"/>
    <property type="match status" value="1"/>
</dbReference>
<dbReference type="Proteomes" id="UP000294933">
    <property type="component" value="Unassembled WGS sequence"/>
</dbReference>
<dbReference type="GO" id="GO:0016787">
    <property type="term" value="F:hydrolase activity"/>
    <property type="evidence" value="ECO:0007669"/>
    <property type="project" value="UniProtKB-KW"/>
</dbReference>
<evidence type="ECO:0000313" key="6">
    <source>
        <dbReference type="EMBL" id="TDL27872.1"/>
    </source>
</evidence>
<evidence type="ECO:0000256" key="3">
    <source>
        <dbReference type="ARBA" id="ARBA00047591"/>
    </source>
</evidence>
<evidence type="ECO:0000259" key="5">
    <source>
        <dbReference type="Pfam" id="PF01764"/>
    </source>
</evidence>